<reference evidence="1 2" key="1">
    <citation type="submission" date="2017-09" db="EMBL/GenBank/DDBJ databases">
        <title>SPAdes assembly of the Mesoplasma lactucae genome.</title>
        <authorList>
            <person name="Knight T.F."/>
            <person name="Rubinstein R."/>
            <person name="Citino T."/>
        </authorList>
    </citation>
    <scope>NUCLEOTIDE SEQUENCE [LARGE SCALE GENOMIC DNA]</scope>
    <source>
        <strain evidence="1 2">831-C4</strain>
    </source>
</reference>
<dbReference type="Proteomes" id="UP000232227">
    <property type="component" value="Chromosome"/>
</dbReference>
<proteinExistence type="predicted"/>
<dbReference type="RefSeq" id="WP_096862437.1">
    <property type="nucleotide sequence ID" value="NZ_CP023668.1"/>
</dbReference>
<accession>A0A291IQT1</accession>
<sequence length="548" mass="62724">MKKLRVWLMTSWRWLIVIIFLVTGLGLVLAFTPFHPVLDERPLLALNSDVMASAGRAKDAWIKEDSDPNNAGIVNNFNEIELPKINEQRKSQGLKEIPQLYAYWEPKNTYTKISAGYQLPDLYLTRASGVAQYSTSQASSQMRTFDANGKINKTLLSEYNYKDMQYGLPLFKSYDITVLNTKVYYDITGQKFDTKNDPHFKYSDILNLVEQYNSKDEYKGNIGFGLDDLPNQLYLNQSTGKGAIDPFNNQNFTFDVNKTGFRDNFDLKFNIKDADYYDKMHESGAFMGAIVKNGQKQYTSTEFKNGKMLMTSSSSAGLWAFSVDPFYLDKKTNRWVANKAYPKDYKTGDMSINKKSPNYIKWKSDHPNDPDSKYDIMGDPKSIKPNGEYNESLTVVYNPTKNGGDRFYSQGLGLAGFKSVGKNADLKEETVKEFTKYLLDEKITYKEGTNLNKAANAANYIPATEFGYKQWESKVYGINKELKNKDPLTNSAYQVNNPADSFVREALGTLWINNYLINRSSFNEVFTYDNFKKYTNFGDLFNRSKIVQ</sequence>
<name>A0A291IQT1_9MOLU</name>
<evidence type="ECO:0000313" key="1">
    <source>
        <dbReference type="EMBL" id="ATG97149.1"/>
    </source>
</evidence>
<dbReference type="EMBL" id="CP023668">
    <property type="protein sequence ID" value="ATG97149.1"/>
    <property type="molecule type" value="Genomic_DNA"/>
</dbReference>
<dbReference type="KEGG" id="mlac:CP520_00005"/>
<protein>
    <submittedName>
        <fullName evidence="1">Uncharacterized protein</fullName>
    </submittedName>
</protein>
<gene>
    <name evidence="1" type="ORF">CP520_00005</name>
</gene>
<keyword evidence="2" id="KW-1185">Reference proteome</keyword>
<organism evidence="1 2">
    <name type="scientific">Mesoplasma lactucae ATCC 49193</name>
    <dbReference type="NCBI Taxonomy" id="81460"/>
    <lineage>
        <taxon>Bacteria</taxon>
        <taxon>Bacillati</taxon>
        <taxon>Mycoplasmatota</taxon>
        <taxon>Mollicutes</taxon>
        <taxon>Entomoplasmatales</taxon>
        <taxon>Entomoplasmataceae</taxon>
        <taxon>Mesoplasma</taxon>
    </lineage>
</organism>
<dbReference type="OrthoDB" id="391603at2"/>
<dbReference type="AlphaFoldDB" id="A0A291IQT1"/>
<evidence type="ECO:0000313" key="2">
    <source>
        <dbReference type="Proteomes" id="UP000232227"/>
    </source>
</evidence>